<evidence type="ECO:0000313" key="1">
    <source>
        <dbReference type="EMBL" id="MBB4195728.1"/>
    </source>
</evidence>
<dbReference type="EMBL" id="JACIFV010000036">
    <property type="protein sequence ID" value="MBB4195728.1"/>
    <property type="molecule type" value="Genomic_DNA"/>
</dbReference>
<protein>
    <submittedName>
        <fullName evidence="1">Uncharacterized protein</fullName>
    </submittedName>
</protein>
<name>A0A7W6QDV0_9HYPH</name>
<reference evidence="1 2" key="1">
    <citation type="submission" date="2020-08" db="EMBL/GenBank/DDBJ databases">
        <title>Genomic Encyclopedia of Type Strains, Phase IV (KMG-V): Genome sequencing to study the core and pangenomes of soil and plant-associated prokaryotes.</title>
        <authorList>
            <person name="Whitman W."/>
        </authorList>
    </citation>
    <scope>NUCLEOTIDE SEQUENCE [LARGE SCALE GENOMIC DNA]</scope>
    <source>
        <strain evidence="1 2">SEMIA 4074</strain>
    </source>
</reference>
<dbReference type="Proteomes" id="UP000524492">
    <property type="component" value="Unassembled WGS sequence"/>
</dbReference>
<proteinExistence type="predicted"/>
<organism evidence="1 2">
    <name type="scientific">Rhizobium aethiopicum</name>
    <dbReference type="NCBI Taxonomy" id="1138170"/>
    <lineage>
        <taxon>Bacteria</taxon>
        <taxon>Pseudomonadati</taxon>
        <taxon>Pseudomonadota</taxon>
        <taxon>Alphaproteobacteria</taxon>
        <taxon>Hyphomicrobiales</taxon>
        <taxon>Rhizobiaceae</taxon>
        <taxon>Rhizobium/Agrobacterium group</taxon>
        <taxon>Rhizobium</taxon>
    </lineage>
</organism>
<evidence type="ECO:0000313" key="2">
    <source>
        <dbReference type="Proteomes" id="UP000524492"/>
    </source>
</evidence>
<dbReference type="AlphaFoldDB" id="A0A7W6QDV0"/>
<gene>
    <name evidence="1" type="ORF">GGD53_005925</name>
</gene>
<keyword evidence="2" id="KW-1185">Reference proteome</keyword>
<sequence length="58" mass="6570">MKATAIKRYRCVCEECDLLPSIEGLHPLTHDVVDETPRKAKGLLRVIAEQIVPSRRRG</sequence>
<comment type="caution">
    <text evidence="1">The sequence shown here is derived from an EMBL/GenBank/DDBJ whole genome shotgun (WGS) entry which is preliminary data.</text>
</comment>
<accession>A0A7W6QDV0</accession>